<feature type="compositionally biased region" description="Polar residues" evidence="1">
    <location>
        <begin position="164"/>
        <end position="173"/>
    </location>
</feature>
<evidence type="ECO:0000313" key="5">
    <source>
        <dbReference type="RefSeq" id="XP_030746181.1"/>
    </source>
</evidence>
<proteinExistence type="predicted"/>
<keyword evidence="2" id="KW-0812">Transmembrane</keyword>
<evidence type="ECO:0000256" key="3">
    <source>
        <dbReference type="SAM" id="SignalP"/>
    </source>
</evidence>
<feature type="compositionally biased region" description="Basic and acidic residues" evidence="1">
    <location>
        <begin position="237"/>
        <end position="248"/>
    </location>
</feature>
<keyword evidence="2" id="KW-1133">Transmembrane helix</keyword>
<reference evidence="5" key="1">
    <citation type="submission" date="2025-08" db="UniProtKB">
        <authorList>
            <consortium name="RefSeq"/>
        </authorList>
    </citation>
    <scope>IDENTIFICATION</scope>
    <source>
        <tissue evidence="5">Gonads</tissue>
    </source>
</reference>
<keyword evidence="3" id="KW-0732">Signal</keyword>
<evidence type="ECO:0000256" key="1">
    <source>
        <dbReference type="SAM" id="MobiDB-lite"/>
    </source>
</evidence>
<dbReference type="Proteomes" id="UP000504635">
    <property type="component" value="Unplaced"/>
</dbReference>
<feature type="compositionally biased region" description="Pro residues" evidence="1">
    <location>
        <begin position="145"/>
        <end position="159"/>
    </location>
</feature>
<protein>
    <submittedName>
        <fullName evidence="5">Early nodulin-75-like</fullName>
    </submittedName>
</protein>
<evidence type="ECO:0000313" key="4">
    <source>
        <dbReference type="Proteomes" id="UP000504635"/>
    </source>
</evidence>
<organism evidence="4 5">
    <name type="scientific">Sitophilus oryzae</name>
    <name type="common">Rice weevil</name>
    <name type="synonym">Curculio oryzae</name>
    <dbReference type="NCBI Taxonomy" id="7048"/>
    <lineage>
        <taxon>Eukaryota</taxon>
        <taxon>Metazoa</taxon>
        <taxon>Ecdysozoa</taxon>
        <taxon>Arthropoda</taxon>
        <taxon>Hexapoda</taxon>
        <taxon>Insecta</taxon>
        <taxon>Pterygota</taxon>
        <taxon>Neoptera</taxon>
        <taxon>Endopterygota</taxon>
        <taxon>Coleoptera</taxon>
        <taxon>Polyphaga</taxon>
        <taxon>Cucujiformia</taxon>
        <taxon>Curculionidae</taxon>
        <taxon>Dryophthorinae</taxon>
        <taxon>Sitophilus</taxon>
    </lineage>
</organism>
<gene>
    <name evidence="5" type="primary">LOC115875009</name>
</gene>
<feature type="transmembrane region" description="Helical" evidence="2">
    <location>
        <begin position="379"/>
        <end position="400"/>
    </location>
</feature>
<dbReference type="KEGG" id="soy:115875009"/>
<feature type="compositionally biased region" description="Basic and acidic residues" evidence="1">
    <location>
        <begin position="304"/>
        <end position="318"/>
    </location>
</feature>
<feature type="compositionally biased region" description="Basic and acidic residues" evidence="1">
    <location>
        <begin position="280"/>
        <end position="295"/>
    </location>
</feature>
<feature type="region of interest" description="Disordered" evidence="1">
    <location>
        <begin position="125"/>
        <end position="325"/>
    </location>
</feature>
<dbReference type="InParanoid" id="A0A6J2X4R7"/>
<feature type="compositionally biased region" description="Polar residues" evidence="1">
    <location>
        <begin position="49"/>
        <end position="66"/>
    </location>
</feature>
<dbReference type="OrthoDB" id="8194095at2759"/>
<accession>A0A6J2X4R7</accession>
<name>A0A6J2X4R7_SITOR</name>
<feature type="chain" id="PRO_5026763071" evidence="3">
    <location>
        <begin position="20"/>
        <end position="459"/>
    </location>
</feature>
<keyword evidence="4" id="KW-1185">Reference proteome</keyword>
<feature type="compositionally biased region" description="Low complexity" evidence="1">
    <location>
        <begin position="134"/>
        <end position="144"/>
    </location>
</feature>
<feature type="compositionally biased region" description="Low complexity" evidence="1">
    <location>
        <begin position="207"/>
        <end position="217"/>
    </location>
</feature>
<evidence type="ECO:0000256" key="2">
    <source>
        <dbReference type="SAM" id="Phobius"/>
    </source>
</evidence>
<dbReference type="RefSeq" id="XP_030746181.1">
    <property type="nucleotide sequence ID" value="XM_030890321.1"/>
</dbReference>
<keyword evidence="2" id="KW-0472">Membrane</keyword>
<dbReference type="AlphaFoldDB" id="A0A6J2X4R7"/>
<sequence>MKHLSGFILLLLIIGKSSSIPFNSSVISKYATVSKWGTTDSGIEGARSSGRNMQNHRIESSKSISPTAKKKTPSVVYHYPVYQKPDAKIDKQIEHVPGIGEVIVQQAQDRFEARPLFAYKNKLSSSYGPPSAPKPAVQAPAAVQAPPPAPSSPIAPPPRAVSSLYDSPFTSYNPPDFKQDDSAGGDQFPPINSDDNAGLAPPPPPTKSSSSSTESPKANADSYASLGPPFASYGSHDGPRDYDQKDAPVEDPMAMYKNHDEGPPDYPPKGIDDVYYPPDFPKDQINHEMKDDHGQDSAPAPDPMPEKDEPKANDHEQDSMDLAPPPVHGYKHAFPDYLYDHHHYDNHVYEEIPHTTMPPAKEDKRVSTTHYSYYFLGRIAWYIPLYFSVYFIIYVTVLIIKSIARHKVKIKYKWYEHDINAKQARSLDLNSAREDHISDIHRNVSVALKDTTEKYGKVV</sequence>
<dbReference type="GeneID" id="115875009"/>
<feature type="region of interest" description="Disordered" evidence="1">
    <location>
        <begin position="45"/>
        <end position="69"/>
    </location>
</feature>
<feature type="signal peptide" evidence="3">
    <location>
        <begin position="1"/>
        <end position="19"/>
    </location>
</feature>